<name>A0ABV8KGE1_9ACTN</name>
<evidence type="ECO:0000313" key="7">
    <source>
        <dbReference type="Proteomes" id="UP001595868"/>
    </source>
</evidence>
<proteinExistence type="predicted"/>
<organism evidence="6 7">
    <name type="scientific">Micromonospora zhanjiangensis</name>
    <dbReference type="NCBI Taxonomy" id="1522057"/>
    <lineage>
        <taxon>Bacteria</taxon>
        <taxon>Bacillati</taxon>
        <taxon>Actinomycetota</taxon>
        <taxon>Actinomycetes</taxon>
        <taxon>Micromonosporales</taxon>
        <taxon>Micromonosporaceae</taxon>
        <taxon>Micromonospora</taxon>
    </lineage>
</organism>
<comment type="caution">
    <text evidence="6">The sequence shown here is derived from an EMBL/GenBank/DDBJ whole genome shotgun (WGS) entry which is preliminary data.</text>
</comment>
<feature type="domain" description="PIN" evidence="5">
    <location>
        <begin position="14"/>
        <end position="124"/>
    </location>
</feature>
<evidence type="ECO:0000256" key="4">
    <source>
        <dbReference type="ARBA" id="ARBA00022842"/>
    </source>
</evidence>
<dbReference type="InterPro" id="IPR002716">
    <property type="entry name" value="PIN_dom"/>
</dbReference>
<evidence type="ECO:0000256" key="2">
    <source>
        <dbReference type="ARBA" id="ARBA00022723"/>
    </source>
</evidence>
<evidence type="ECO:0000313" key="6">
    <source>
        <dbReference type="EMBL" id="MFC4105165.1"/>
    </source>
</evidence>
<keyword evidence="2" id="KW-0479">Metal-binding</keyword>
<keyword evidence="1" id="KW-0540">Nuclease</keyword>
<dbReference type="InterPro" id="IPR029060">
    <property type="entry name" value="PIN-like_dom_sf"/>
</dbReference>
<gene>
    <name evidence="6" type="ORF">ACFOX0_04315</name>
</gene>
<dbReference type="Pfam" id="PF13470">
    <property type="entry name" value="PIN_3"/>
    <property type="match status" value="1"/>
</dbReference>
<dbReference type="SUPFAM" id="SSF88723">
    <property type="entry name" value="PIN domain-like"/>
    <property type="match status" value="1"/>
</dbReference>
<evidence type="ECO:0000256" key="3">
    <source>
        <dbReference type="ARBA" id="ARBA00022801"/>
    </source>
</evidence>
<sequence length="198" mass="21675">MSGAIGEADLIRVVLADANVLYSRVLRDYLLYAADQEIIAIAWSAQILTEVTEHLMKNVTGFDQAAAQRLVEAMNRAFPYAEVEPDEKHWHTLAEVPLPDEDDRHVLVACHAAEATVLCTSNTRDFPAHLVEALGCEVLTPDQLLSRLVIEYEQQMLAVHRTAVDSLKGATDESTVTALKRAGAPTTAGLITRLLGDE</sequence>
<dbReference type="RefSeq" id="WP_377542165.1">
    <property type="nucleotide sequence ID" value="NZ_JBHSBN010000002.1"/>
</dbReference>
<keyword evidence="7" id="KW-1185">Reference proteome</keyword>
<accession>A0ABV8KGE1</accession>
<dbReference type="EMBL" id="JBHSBN010000002">
    <property type="protein sequence ID" value="MFC4105165.1"/>
    <property type="molecule type" value="Genomic_DNA"/>
</dbReference>
<evidence type="ECO:0000259" key="5">
    <source>
        <dbReference type="Pfam" id="PF13470"/>
    </source>
</evidence>
<dbReference type="Proteomes" id="UP001595868">
    <property type="component" value="Unassembled WGS sequence"/>
</dbReference>
<keyword evidence="3" id="KW-0378">Hydrolase</keyword>
<evidence type="ECO:0000256" key="1">
    <source>
        <dbReference type="ARBA" id="ARBA00022722"/>
    </source>
</evidence>
<protein>
    <submittedName>
        <fullName evidence="6">Toxin-antitoxin system toxin component, PIN family</fullName>
    </submittedName>
</protein>
<reference evidence="7" key="1">
    <citation type="journal article" date="2019" name="Int. J. Syst. Evol. Microbiol.">
        <title>The Global Catalogue of Microorganisms (GCM) 10K type strain sequencing project: providing services to taxonomists for standard genome sequencing and annotation.</title>
        <authorList>
            <consortium name="The Broad Institute Genomics Platform"/>
            <consortium name="The Broad Institute Genome Sequencing Center for Infectious Disease"/>
            <person name="Wu L."/>
            <person name="Ma J."/>
        </authorList>
    </citation>
    <scope>NUCLEOTIDE SEQUENCE [LARGE SCALE GENOMIC DNA]</scope>
    <source>
        <strain evidence="7">2902at01</strain>
    </source>
</reference>
<keyword evidence="4" id="KW-0460">Magnesium</keyword>